<feature type="compositionally biased region" description="Polar residues" evidence="1">
    <location>
        <begin position="91"/>
        <end position="101"/>
    </location>
</feature>
<gene>
    <name evidence="2" type="ORF">F511_01493</name>
</gene>
<dbReference type="Proteomes" id="UP000250235">
    <property type="component" value="Unassembled WGS sequence"/>
</dbReference>
<reference evidence="2 3" key="1">
    <citation type="journal article" date="2015" name="Proc. Natl. Acad. Sci. U.S.A.">
        <title>The resurrection genome of Boea hygrometrica: A blueprint for survival of dehydration.</title>
        <authorList>
            <person name="Xiao L."/>
            <person name="Yang G."/>
            <person name="Zhang L."/>
            <person name="Yang X."/>
            <person name="Zhao S."/>
            <person name="Ji Z."/>
            <person name="Zhou Q."/>
            <person name="Hu M."/>
            <person name="Wang Y."/>
            <person name="Chen M."/>
            <person name="Xu Y."/>
            <person name="Jin H."/>
            <person name="Xiao X."/>
            <person name="Hu G."/>
            <person name="Bao F."/>
            <person name="Hu Y."/>
            <person name="Wan P."/>
            <person name="Li L."/>
            <person name="Deng X."/>
            <person name="Kuang T."/>
            <person name="Xiang C."/>
            <person name="Zhu J.K."/>
            <person name="Oliver M.J."/>
            <person name="He Y."/>
        </authorList>
    </citation>
    <scope>NUCLEOTIDE SEQUENCE [LARGE SCALE GENOMIC DNA]</scope>
    <source>
        <strain evidence="3">cv. XS01</strain>
    </source>
</reference>
<evidence type="ECO:0000313" key="3">
    <source>
        <dbReference type="Proteomes" id="UP000250235"/>
    </source>
</evidence>
<dbReference type="AlphaFoldDB" id="A0A2Z7BF69"/>
<dbReference type="PANTHER" id="PTHR34449">
    <property type="entry name" value="RHO TERMINATION FACTOR"/>
    <property type="match status" value="1"/>
</dbReference>
<evidence type="ECO:0000313" key="2">
    <source>
        <dbReference type="EMBL" id="KZV32982.1"/>
    </source>
</evidence>
<name>A0A2Z7BF69_9LAMI</name>
<feature type="region of interest" description="Disordered" evidence="1">
    <location>
        <begin position="167"/>
        <end position="234"/>
    </location>
</feature>
<dbReference type="OrthoDB" id="652255at2759"/>
<evidence type="ECO:0000256" key="1">
    <source>
        <dbReference type="SAM" id="MobiDB-lite"/>
    </source>
</evidence>
<protein>
    <submittedName>
        <fullName evidence="2">Rho-N domain-containing protein 1, chloroplastic-like</fullName>
    </submittedName>
</protein>
<dbReference type="EMBL" id="KV006337">
    <property type="protein sequence ID" value="KZV32982.1"/>
    <property type="molecule type" value="Genomic_DNA"/>
</dbReference>
<proteinExistence type="predicted"/>
<feature type="compositionally biased region" description="Basic residues" evidence="1">
    <location>
        <begin position="63"/>
        <end position="74"/>
    </location>
</feature>
<organism evidence="2 3">
    <name type="scientific">Dorcoceras hygrometricum</name>
    <dbReference type="NCBI Taxonomy" id="472368"/>
    <lineage>
        <taxon>Eukaryota</taxon>
        <taxon>Viridiplantae</taxon>
        <taxon>Streptophyta</taxon>
        <taxon>Embryophyta</taxon>
        <taxon>Tracheophyta</taxon>
        <taxon>Spermatophyta</taxon>
        <taxon>Magnoliopsida</taxon>
        <taxon>eudicotyledons</taxon>
        <taxon>Gunneridae</taxon>
        <taxon>Pentapetalae</taxon>
        <taxon>asterids</taxon>
        <taxon>lamiids</taxon>
        <taxon>Lamiales</taxon>
        <taxon>Gesneriaceae</taxon>
        <taxon>Didymocarpoideae</taxon>
        <taxon>Trichosporeae</taxon>
        <taxon>Loxocarpinae</taxon>
        <taxon>Dorcoceras</taxon>
    </lineage>
</organism>
<accession>A0A2Z7BF69</accession>
<sequence length="366" mass="41377">MPPDSRCIPFSGFSGKISVDSSNGGIKLVSNLKFLSSRHASSRTTLLCNASPSKYRRNSDYPRRKKHGYSHSGKRPTAEKGGFEDLEESETNSSRNGSLLSTSQNQNLQATAAPGPQEKEIVEIFRKVQAKLRERASLKVEKKVEDPQGKGKENGTVDSLLKLLRKHSVQQRKKNTSSASNKEFILDEPEPIRSSVQERNTNSLESNSRLKKHAAQEGQGSLLSRPKSTFQKRSPVPKVKFQPLYFHNSVNHVSRDNLDDTTKGIETDSESYVEPTFSEESVYDAIGDGLSEFYESEHEHDLAVEEHIEDEAINLSRMKLTELRHLARSRGLKGFSKLKKKRACRFPESEFHLIAFPLYQESQWRI</sequence>
<feature type="compositionally biased region" description="Polar residues" evidence="1">
    <location>
        <begin position="194"/>
        <end position="207"/>
    </location>
</feature>
<dbReference type="PANTHER" id="PTHR34449:SF5">
    <property type="entry name" value="ATP BINDING _ ATPASE"/>
    <property type="match status" value="1"/>
</dbReference>
<feature type="region of interest" description="Disordered" evidence="1">
    <location>
        <begin position="49"/>
        <end position="101"/>
    </location>
</feature>
<feature type="compositionally biased region" description="Polar residues" evidence="1">
    <location>
        <begin position="218"/>
        <end position="232"/>
    </location>
</feature>
<keyword evidence="3" id="KW-1185">Reference proteome</keyword>